<organism evidence="2 3">
    <name type="scientific">Trichonephila clavata</name>
    <name type="common">Joro spider</name>
    <name type="synonym">Nephila clavata</name>
    <dbReference type="NCBI Taxonomy" id="2740835"/>
    <lineage>
        <taxon>Eukaryota</taxon>
        <taxon>Metazoa</taxon>
        <taxon>Ecdysozoa</taxon>
        <taxon>Arthropoda</taxon>
        <taxon>Chelicerata</taxon>
        <taxon>Arachnida</taxon>
        <taxon>Araneae</taxon>
        <taxon>Araneomorphae</taxon>
        <taxon>Entelegynae</taxon>
        <taxon>Araneoidea</taxon>
        <taxon>Nephilidae</taxon>
        <taxon>Trichonephila</taxon>
    </lineage>
</organism>
<gene>
    <name evidence="2" type="ORF">TNCT_677681</name>
</gene>
<dbReference type="AlphaFoldDB" id="A0A8X6L903"/>
<proteinExistence type="predicted"/>
<keyword evidence="3" id="KW-1185">Reference proteome</keyword>
<protein>
    <submittedName>
        <fullName evidence="2">Uncharacterized protein</fullName>
    </submittedName>
</protein>
<keyword evidence="1" id="KW-0472">Membrane</keyword>
<keyword evidence="1" id="KW-0812">Transmembrane</keyword>
<feature type="transmembrane region" description="Helical" evidence="1">
    <location>
        <begin position="211"/>
        <end position="230"/>
    </location>
</feature>
<dbReference type="Proteomes" id="UP000887116">
    <property type="component" value="Unassembled WGS sequence"/>
</dbReference>
<feature type="transmembrane region" description="Helical" evidence="1">
    <location>
        <begin position="250"/>
        <end position="270"/>
    </location>
</feature>
<dbReference type="EMBL" id="BMAO01015155">
    <property type="protein sequence ID" value="GFQ99751.1"/>
    <property type="molecule type" value="Genomic_DNA"/>
</dbReference>
<sequence>MVNILTMDKDATKLIVEPAEVTPLLSTKTTDASAVSKDANVINKSTCVENISTENKYASWPSYKETFGCQSSGQRQPSRISRRLPFYFTRNSTFLRMSNYCEAILVSSIRSMEPSRRPMSPVVQCAAPCFICSILPPFLSSIVYRLHFALLSWPLSVGILGALSIFKCPGFQFLPIMMTIIGFLGFATLFLRIATILILHISAYPTYPIGCVIKCLELLFFILFVAKNGVTYFYEHSSDPSSKNYCDEDFYNAALMLNTFSTVVVVLWILTYIKSGIQHVLCNKTF</sequence>
<dbReference type="OrthoDB" id="6157510at2759"/>
<keyword evidence="1" id="KW-1133">Transmembrane helix</keyword>
<evidence type="ECO:0000313" key="3">
    <source>
        <dbReference type="Proteomes" id="UP000887116"/>
    </source>
</evidence>
<reference evidence="2" key="1">
    <citation type="submission" date="2020-07" db="EMBL/GenBank/DDBJ databases">
        <title>Multicomponent nature underlies the extraordinary mechanical properties of spider dragline silk.</title>
        <authorList>
            <person name="Kono N."/>
            <person name="Nakamura H."/>
            <person name="Mori M."/>
            <person name="Yoshida Y."/>
            <person name="Ohtoshi R."/>
            <person name="Malay A.D."/>
            <person name="Moran D.A.P."/>
            <person name="Tomita M."/>
            <person name="Numata K."/>
            <person name="Arakawa K."/>
        </authorList>
    </citation>
    <scope>NUCLEOTIDE SEQUENCE</scope>
</reference>
<evidence type="ECO:0000313" key="2">
    <source>
        <dbReference type="EMBL" id="GFQ99751.1"/>
    </source>
</evidence>
<feature type="transmembrane region" description="Helical" evidence="1">
    <location>
        <begin position="146"/>
        <end position="166"/>
    </location>
</feature>
<feature type="transmembrane region" description="Helical" evidence="1">
    <location>
        <begin position="121"/>
        <end position="139"/>
    </location>
</feature>
<comment type="caution">
    <text evidence="2">The sequence shown here is derived from an EMBL/GenBank/DDBJ whole genome shotgun (WGS) entry which is preliminary data.</text>
</comment>
<accession>A0A8X6L903</accession>
<name>A0A8X6L903_TRICU</name>
<evidence type="ECO:0000256" key="1">
    <source>
        <dbReference type="SAM" id="Phobius"/>
    </source>
</evidence>
<feature type="transmembrane region" description="Helical" evidence="1">
    <location>
        <begin position="172"/>
        <end position="199"/>
    </location>
</feature>